<feature type="non-terminal residue" evidence="2">
    <location>
        <position position="386"/>
    </location>
</feature>
<reference evidence="2" key="2">
    <citation type="journal article" date="2021" name="Microbiome">
        <title>Successional dynamics and alternative stable states in a saline activated sludge microbial community over 9 years.</title>
        <authorList>
            <person name="Wang Y."/>
            <person name="Ye J."/>
            <person name="Ju F."/>
            <person name="Liu L."/>
            <person name="Boyd J.A."/>
            <person name="Deng Y."/>
            <person name="Parks D.H."/>
            <person name="Jiang X."/>
            <person name="Yin X."/>
            <person name="Woodcroft B.J."/>
            <person name="Tyson G.W."/>
            <person name="Hugenholtz P."/>
            <person name="Polz M.F."/>
            <person name="Zhang T."/>
        </authorList>
    </citation>
    <scope>NUCLEOTIDE SEQUENCE</scope>
    <source>
        <strain evidence="2">HKST-UBA12</strain>
    </source>
</reference>
<organism evidence="2 3">
    <name type="scientific">Candidatus Dojkabacteria bacterium</name>
    <dbReference type="NCBI Taxonomy" id="2099670"/>
    <lineage>
        <taxon>Bacteria</taxon>
        <taxon>Candidatus Dojkabacteria</taxon>
    </lineage>
</organism>
<evidence type="ECO:0000313" key="2">
    <source>
        <dbReference type="EMBL" id="MCA9379447.1"/>
    </source>
</evidence>
<reference evidence="2" key="1">
    <citation type="submission" date="2020-04" db="EMBL/GenBank/DDBJ databases">
        <authorList>
            <person name="Zhang T."/>
        </authorList>
    </citation>
    <scope>NUCLEOTIDE SEQUENCE</scope>
    <source>
        <strain evidence="2">HKST-UBA12</strain>
    </source>
</reference>
<protein>
    <submittedName>
        <fullName evidence="2">Bifunctional (P)ppGpp synthetase/guanosine-3',5'-bis(Diphosphate) 3'-pyrophosphohydrolase</fullName>
    </submittedName>
</protein>
<dbReference type="PANTHER" id="PTHR21262">
    <property type="entry name" value="GUANOSINE-3',5'-BIS DIPHOSPHATE 3'-PYROPHOSPHOHYDROLASE"/>
    <property type="match status" value="1"/>
</dbReference>
<dbReference type="Gene3D" id="1.10.3210.10">
    <property type="entry name" value="Hypothetical protein af1432"/>
    <property type="match status" value="1"/>
</dbReference>
<proteinExistence type="predicted"/>
<dbReference type="SUPFAM" id="SSF109604">
    <property type="entry name" value="HD-domain/PDEase-like"/>
    <property type="match status" value="1"/>
</dbReference>
<dbReference type="Gene3D" id="3.30.460.10">
    <property type="entry name" value="Beta Polymerase, domain 2"/>
    <property type="match status" value="1"/>
</dbReference>
<dbReference type="InterPro" id="IPR043519">
    <property type="entry name" value="NT_sf"/>
</dbReference>
<dbReference type="GO" id="GO:0015969">
    <property type="term" value="P:guanosine tetraphosphate metabolic process"/>
    <property type="evidence" value="ECO:0007669"/>
    <property type="project" value="InterPro"/>
</dbReference>
<dbReference type="PANTHER" id="PTHR21262:SF31">
    <property type="entry name" value="GTP PYROPHOSPHOKINASE"/>
    <property type="match status" value="1"/>
</dbReference>
<dbReference type="Pfam" id="PF04607">
    <property type="entry name" value="RelA_SpoT"/>
    <property type="match status" value="1"/>
</dbReference>
<evidence type="ECO:0000313" key="3">
    <source>
        <dbReference type="Proteomes" id="UP000760819"/>
    </source>
</evidence>
<dbReference type="EMBL" id="JAGQLI010000188">
    <property type="protein sequence ID" value="MCA9379447.1"/>
    <property type="molecule type" value="Genomic_DNA"/>
</dbReference>
<feature type="domain" description="RelA/SpoT" evidence="1">
    <location>
        <begin position="245"/>
        <end position="363"/>
    </location>
</feature>
<name>A0A955I6D0_9BACT</name>
<dbReference type="CDD" id="cd05399">
    <property type="entry name" value="NT_Rel-Spo_like"/>
    <property type="match status" value="1"/>
</dbReference>
<comment type="caution">
    <text evidence="2">The sequence shown here is derived from an EMBL/GenBank/DDBJ whole genome shotgun (WGS) entry which is preliminary data.</text>
</comment>
<dbReference type="SUPFAM" id="SSF81301">
    <property type="entry name" value="Nucleotidyltransferase"/>
    <property type="match status" value="1"/>
</dbReference>
<dbReference type="InterPro" id="IPR007685">
    <property type="entry name" value="RelA_SpoT"/>
</dbReference>
<accession>A0A955I6D0</accession>
<dbReference type="SMART" id="SM00954">
    <property type="entry name" value="RelA_SpoT"/>
    <property type="match status" value="1"/>
</dbReference>
<gene>
    <name evidence="2" type="ORF">KC640_03385</name>
</gene>
<sequence>MTTFDLSEVHTIKDLLGQLEASKIDHDLGKVEQAFDYASQVHAGELRKNGDPRSYHLLTTAAYLARLNLDTTSVICGLLHEVLEKDKTKLTEIDNKFGTEVAFIIDGLTNVKYQSEAFDTHNEDPANFRHLIMNSVDDIRVLLVRLANKLHNVQSLDVLKPDRKQSQANKILLIYAPLCEYLGLGQFQSIFETLAFKALKPEEYKLISDHIAKLGKDLRIEIDALAKQLSDFGNKYNLQVHDISSRTKNVYSTYRKLKRKCLQPGEQITEEHLAKIKDLLGIRVIVETVEQCYVLLGLIHENWKHLPEEFDDYISKPKISGYKSIHTVINFGETPVEIQIRTSEMHEYNEFGPASHIAYKLQSQNNQKADHTWTKDLLKWKQGKLT</sequence>
<dbReference type="Proteomes" id="UP000760819">
    <property type="component" value="Unassembled WGS sequence"/>
</dbReference>
<evidence type="ECO:0000259" key="1">
    <source>
        <dbReference type="SMART" id="SM00954"/>
    </source>
</evidence>
<dbReference type="Pfam" id="PF13328">
    <property type="entry name" value="HD_4"/>
    <property type="match status" value="1"/>
</dbReference>
<dbReference type="AlphaFoldDB" id="A0A955I6D0"/>